<keyword evidence="3" id="KW-1185">Reference proteome</keyword>
<dbReference type="Proteomes" id="UP000317093">
    <property type="component" value="Chromosome"/>
</dbReference>
<feature type="compositionally biased region" description="Polar residues" evidence="1">
    <location>
        <begin position="1"/>
        <end position="17"/>
    </location>
</feature>
<dbReference type="AlphaFoldDB" id="A0A518B4L0"/>
<sequence length="63" mass="6681">MTTINGTETQTVPSTDKGNFRPGLGIANASLLVLAGTTSWKLVLALAHFNQRTASLLIGKFVH</sequence>
<feature type="region of interest" description="Disordered" evidence="1">
    <location>
        <begin position="1"/>
        <end position="20"/>
    </location>
</feature>
<evidence type="ECO:0000256" key="1">
    <source>
        <dbReference type="SAM" id="MobiDB-lite"/>
    </source>
</evidence>
<dbReference type="KEGG" id="knv:Pan216_27880"/>
<proteinExistence type="predicted"/>
<gene>
    <name evidence="2" type="ORF">Pan216_27880</name>
</gene>
<evidence type="ECO:0000313" key="2">
    <source>
        <dbReference type="EMBL" id="QDU61923.1"/>
    </source>
</evidence>
<evidence type="ECO:0000313" key="3">
    <source>
        <dbReference type="Proteomes" id="UP000317093"/>
    </source>
</evidence>
<name>A0A518B4L0_9BACT</name>
<organism evidence="2 3">
    <name type="scientific">Kolteria novifilia</name>
    <dbReference type="NCBI Taxonomy" id="2527975"/>
    <lineage>
        <taxon>Bacteria</taxon>
        <taxon>Pseudomonadati</taxon>
        <taxon>Planctomycetota</taxon>
        <taxon>Planctomycetia</taxon>
        <taxon>Kolteriales</taxon>
        <taxon>Kolteriaceae</taxon>
        <taxon>Kolteria</taxon>
    </lineage>
</organism>
<protein>
    <submittedName>
        <fullName evidence="2">Uncharacterized protein</fullName>
    </submittedName>
</protein>
<dbReference type="EMBL" id="CP036279">
    <property type="protein sequence ID" value="QDU61923.1"/>
    <property type="molecule type" value="Genomic_DNA"/>
</dbReference>
<accession>A0A518B4L0</accession>
<reference evidence="2 3" key="1">
    <citation type="submission" date="2019-02" db="EMBL/GenBank/DDBJ databases">
        <title>Deep-cultivation of Planctomycetes and their phenomic and genomic characterization uncovers novel biology.</title>
        <authorList>
            <person name="Wiegand S."/>
            <person name="Jogler M."/>
            <person name="Boedeker C."/>
            <person name="Pinto D."/>
            <person name="Vollmers J."/>
            <person name="Rivas-Marin E."/>
            <person name="Kohn T."/>
            <person name="Peeters S.H."/>
            <person name="Heuer A."/>
            <person name="Rast P."/>
            <person name="Oberbeckmann S."/>
            <person name="Bunk B."/>
            <person name="Jeske O."/>
            <person name="Meyerdierks A."/>
            <person name="Storesund J.E."/>
            <person name="Kallscheuer N."/>
            <person name="Luecker S."/>
            <person name="Lage O.M."/>
            <person name="Pohl T."/>
            <person name="Merkel B.J."/>
            <person name="Hornburger P."/>
            <person name="Mueller R.-W."/>
            <person name="Bruemmer F."/>
            <person name="Labrenz M."/>
            <person name="Spormann A.M."/>
            <person name="Op den Camp H."/>
            <person name="Overmann J."/>
            <person name="Amann R."/>
            <person name="Jetten M.S.M."/>
            <person name="Mascher T."/>
            <person name="Medema M.H."/>
            <person name="Devos D.P."/>
            <person name="Kaster A.-K."/>
            <person name="Ovreas L."/>
            <person name="Rohde M."/>
            <person name="Galperin M.Y."/>
            <person name="Jogler C."/>
        </authorList>
    </citation>
    <scope>NUCLEOTIDE SEQUENCE [LARGE SCALE GENOMIC DNA]</scope>
    <source>
        <strain evidence="2 3">Pan216</strain>
    </source>
</reference>